<dbReference type="InterPro" id="IPR008271">
    <property type="entry name" value="Ser/Thr_kinase_AS"/>
</dbReference>
<dbReference type="PROSITE" id="PS50209">
    <property type="entry name" value="CARD"/>
    <property type="match status" value="1"/>
</dbReference>
<dbReference type="InterPro" id="IPR001315">
    <property type="entry name" value="CARD"/>
</dbReference>
<organism evidence="9 10">
    <name type="scientific">Plectus sambesii</name>
    <dbReference type="NCBI Taxonomy" id="2011161"/>
    <lineage>
        <taxon>Eukaryota</taxon>
        <taxon>Metazoa</taxon>
        <taxon>Ecdysozoa</taxon>
        <taxon>Nematoda</taxon>
        <taxon>Chromadorea</taxon>
        <taxon>Plectida</taxon>
        <taxon>Plectina</taxon>
        <taxon>Plectoidea</taxon>
        <taxon>Plectidae</taxon>
        <taxon>Plectus</taxon>
    </lineage>
</organism>
<dbReference type="Proteomes" id="UP000887566">
    <property type="component" value="Unplaced"/>
</dbReference>
<dbReference type="SMART" id="SM00220">
    <property type="entry name" value="S_TKc"/>
    <property type="match status" value="1"/>
</dbReference>
<evidence type="ECO:0000259" key="7">
    <source>
        <dbReference type="PROSITE" id="PS50011"/>
    </source>
</evidence>
<keyword evidence="9" id="KW-1185">Reference proteome</keyword>
<dbReference type="GO" id="GO:1990604">
    <property type="term" value="C:IRE1-TRAF2-ASK1 complex"/>
    <property type="evidence" value="ECO:0007669"/>
    <property type="project" value="TreeGrafter"/>
</dbReference>
<protein>
    <recommendedName>
        <fullName evidence="1">non-specific serine/threonine protein kinase</fullName>
        <ecNumber evidence="1">2.7.11.1</ecNumber>
    </recommendedName>
</protein>
<dbReference type="SUPFAM" id="SSF47986">
    <property type="entry name" value="DEATH domain"/>
    <property type="match status" value="1"/>
</dbReference>
<evidence type="ECO:0000313" key="9">
    <source>
        <dbReference type="Proteomes" id="UP000887566"/>
    </source>
</evidence>
<dbReference type="PROSITE" id="PS50011">
    <property type="entry name" value="PROTEIN_KINASE_DOM"/>
    <property type="match status" value="1"/>
</dbReference>
<evidence type="ECO:0000256" key="3">
    <source>
        <dbReference type="ARBA" id="ARBA00022679"/>
    </source>
</evidence>
<dbReference type="PANTHER" id="PTHR13954">
    <property type="entry name" value="IRE1-RELATED"/>
    <property type="match status" value="1"/>
</dbReference>
<dbReference type="GO" id="GO:0051082">
    <property type="term" value="F:unfolded protein binding"/>
    <property type="evidence" value="ECO:0007669"/>
    <property type="project" value="TreeGrafter"/>
</dbReference>
<dbReference type="GO" id="GO:0070059">
    <property type="term" value="P:intrinsic apoptotic signaling pathway in response to endoplasmic reticulum stress"/>
    <property type="evidence" value="ECO:0007669"/>
    <property type="project" value="TreeGrafter"/>
</dbReference>
<dbReference type="PANTHER" id="PTHR13954:SF6">
    <property type="entry name" value="NON-SPECIFIC SERINE_THREONINE PROTEIN KINASE"/>
    <property type="match status" value="1"/>
</dbReference>
<dbReference type="InterPro" id="IPR045133">
    <property type="entry name" value="IRE1/2-like"/>
</dbReference>
<keyword evidence="2" id="KW-0723">Serine/threonine-protein kinase</keyword>
<evidence type="ECO:0000256" key="1">
    <source>
        <dbReference type="ARBA" id="ARBA00012513"/>
    </source>
</evidence>
<dbReference type="PROSITE" id="PS00108">
    <property type="entry name" value="PROTEIN_KINASE_ST"/>
    <property type="match status" value="1"/>
</dbReference>
<proteinExistence type="predicted"/>
<evidence type="ECO:0000256" key="2">
    <source>
        <dbReference type="ARBA" id="ARBA00022527"/>
    </source>
</evidence>
<dbReference type="GO" id="GO:0004521">
    <property type="term" value="F:RNA endonuclease activity"/>
    <property type="evidence" value="ECO:0007669"/>
    <property type="project" value="InterPro"/>
</dbReference>
<dbReference type="InterPro" id="IPR011009">
    <property type="entry name" value="Kinase-like_dom_sf"/>
</dbReference>
<dbReference type="Gene3D" id="1.10.533.10">
    <property type="entry name" value="Death Domain, Fas"/>
    <property type="match status" value="1"/>
</dbReference>
<dbReference type="InterPro" id="IPR000719">
    <property type="entry name" value="Prot_kinase_dom"/>
</dbReference>
<feature type="domain" description="Protein kinase" evidence="7">
    <location>
        <begin position="214"/>
        <end position="477"/>
    </location>
</feature>
<name>A0A914V853_9BILA</name>
<dbReference type="FunFam" id="3.30.200.20:FF:000077">
    <property type="entry name" value="Putative Serine/threonine-protein kinase/endoribonuclease IRE1"/>
    <property type="match status" value="1"/>
</dbReference>
<reference evidence="10" key="1">
    <citation type="submission" date="2022-11" db="UniProtKB">
        <authorList>
            <consortium name="WormBaseParasite"/>
        </authorList>
    </citation>
    <scope>IDENTIFICATION</scope>
</reference>
<keyword evidence="3" id="KW-0808">Transferase</keyword>
<dbReference type="Pfam" id="PF00069">
    <property type="entry name" value="Pkinase"/>
    <property type="match status" value="1"/>
</dbReference>
<dbReference type="GO" id="GO:0036498">
    <property type="term" value="P:IRE1-mediated unfolded protein response"/>
    <property type="evidence" value="ECO:0007669"/>
    <property type="project" value="TreeGrafter"/>
</dbReference>
<dbReference type="SUPFAM" id="SSF56112">
    <property type="entry name" value="Protein kinase-like (PK-like)"/>
    <property type="match status" value="1"/>
</dbReference>
<dbReference type="CDD" id="cd01671">
    <property type="entry name" value="CARD"/>
    <property type="match status" value="1"/>
</dbReference>
<evidence type="ECO:0000256" key="5">
    <source>
        <dbReference type="ARBA" id="ARBA00022777"/>
    </source>
</evidence>
<dbReference type="Gene3D" id="1.10.510.10">
    <property type="entry name" value="Transferase(Phosphotransferase) domain 1"/>
    <property type="match status" value="1"/>
</dbReference>
<keyword evidence="5" id="KW-0418">Kinase</keyword>
<dbReference type="GO" id="GO:0004674">
    <property type="term" value="F:protein serine/threonine kinase activity"/>
    <property type="evidence" value="ECO:0007669"/>
    <property type="project" value="UniProtKB-KW"/>
</dbReference>
<evidence type="ECO:0000256" key="4">
    <source>
        <dbReference type="ARBA" id="ARBA00022741"/>
    </source>
</evidence>
<dbReference type="WBParaSite" id="PSAMB.scaffold155size71331.g2734.t1">
    <property type="protein sequence ID" value="PSAMB.scaffold155size71331.g2734.t1"/>
    <property type="gene ID" value="PSAMB.scaffold155size71331.g2734"/>
</dbReference>
<dbReference type="InterPro" id="IPR011029">
    <property type="entry name" value="DEATH-like_dom_sf"/>
</dbReference>
<dbReference type="SMART" id="SM00114">
    <property type="entry name" value="CARD"/>
    <property type="match status" value="1"/>
</dbReference>
<dbReference type="EC" id="2.7.11.1" evidence="1"/>
<dbReference type="Pfam" id="PF00619">
    <property type="entry name" value="CARD"/>
    <property type="match status" value="1"/>
</dbReference>
<evidence type="ECO:0000259" key="8">
    <source>
        <dbReference type="PROSITE" id="PS50209"/>
    </source>
</evidence>
<feature type="domain" description="CARD" evidence="8">
    <location>
        <begin position="1"/>
        <end position="90"/>
    </location>
</feature>
<keyword evidence="6" id="KW-0067">ATP-binding</keyword>
<evidence type="ECO:0000313" key="10">
    <source>
        <dbReference type="WBParaSite" id="PSAMB.scaffold155size71331.g2734.t1"/>
    </source>
</evidence>
<dbReference type="Gene3D" id="3.30.200.20">
    <property type="entry name" value="Phosphorylase Kinase, domain 1"/>
    <property type="match status" value="1"/>
</dbReference>
<dbReference type="GO" id="GO:0042981">
    <property type="term" value="P:regulation of apoptotic process"/>
    <property type="evidence" value="ECO:0007669"/>
    <property type="project" value="InterPro"/>
</dbReference>
<dbReference type="GO" id="GO:0005524">
    <property type="term" value="F:ATP binding"/>
    <property type="evidence" value="ECO:0007669"/>
    <property type="project" value="UniProtKB-KW"/>
</dbReference>
<accession>A0A914V853</accession>
<sequence length="477" mass="53804">MNEEHRNALQASLYDICKDLDAKDVLPYLNSKGIVQAGQVEDIMALPRKDMRNMRLIECVKSAGPLAFQEFISALQIIKKEHLIQIIQGHLQPAGLRYMFPAPIPYPQDNSGNRGNQINAGNFEGATFNQPIHHDAHQSSDIFYNPPNHNQMAGVRVNQEGTLETPQNAGGYIDNIPDIHVPPVVDQDLGQQVDGQSATPNSKNWFEVCEKFKYDPDIIIGYGCDGTRVYKGLYGERKVAVKRVHLDSIQVITKELNVLKMKGSHLNLIDFVDTEKDAHFHYIVLELCWKTLQEFVEDKELKRDYHPYDAKSILENLACGVAYLHSAKIVHRDIKPTNILLTKPKNGEMRAKISDFGLSKVQRPERGSVTRSGLRGSPGWTAPEMYDSTKPTTTHAMDIFSLGCVFYYTLTVGEHPFGDHYRREGNIINRAQPSLIHPLNAPDHETATALIRKMIEHDPILRPSAVKVETDVNTLWL</sequence>
<evidence type="ECO:0000256" key="6">
    <source>
        <dbReference type="ARBA" id="ARBA00022840"/>
    </source>
</evidence>
<dbReference type="AlphaFoldDB" id="A0A914V853"/>
<keyword evidence="4" id="KW-0547">Nucleotide-binding</keyword>